<keyword evidence="1" id="KW-0479">Metal-binding</keyword>
<protein>
    <recommendedName>
        <fullName evidence="6">Prolyl 4-hydroxylase alpha subunit domain-containing protein</fullName>
    </recommendedName>
</protein>
<feature type="chain" id="PRO_5003001129" description="Prolyl 4-hydroxylase alpha subunit domain-containing protein" evidence="3">
    <location>
        <begin position="23"/>
        <end position="272"/>
    </location>
</feature>
<dbReference type="GeneID" id="9531584"/>
<dbReference type="STRING" id="526221.C9SLM9"/>
<dbReference type="GO" id="GO:0005783">
    <property type="term" value="C:endoplasmic reticulum"/>
    <property type="evidence" value="ECO:0007669"/>
    <property type="project" value="TreeGrafter"/>
</dbReference>
<dbReference type="Gene3D" id="2.60.120.620">
    <property type="entry name" value="q2cbj1_9rhob like domain"/>
    <property type="match status" value="1"/>
</dbReference>
<keyword evidence="5" id="KW-1185">Reference proteome</keyword>
<proteinExistence type="predicted"/>
<dbReference type="KEGG" id="val:VDBG_05706"/>
<dbReference type="InterPro" id="IPR045054">
    <property type="entry name" value="P4HA-like"/>
</dbReference>
<dbReference type="eggNOG" id="KOG1591">
    <property type="taxonomic scope" value="Eukaryota"/>
</dbReference>
<evidence type="ECO:0000256" key="2">
    <source>
        <dbReference type="ARBA" id="ARBA00023004"/>
    </source>
</evidence>
<accession>C9SLM9</accession>
<evidence type="ECO:0008006" key="6">
    <source>
        <dbReference type="Google" id="ProtNLM"/>
    </source>
</evidence>
<sequence length="272" mass="29680">MVLFCRLRTAIAILGFNAVIKAQNREQAPLVTAVDNSTCEQPSYRVHIFSTSPLVIYLTDFISPSERQKLQSLASSVPTRLLSPLLSTPTVTPHTTPFEPPSQQPCRLRSLSTASTSVPLPSKVSTLPLLHALSPCSSFAIVPAATITSTPTGSRRHLRLRLRRAAIGPRAFSPMSQLARVQSEAALRFPCLRRRAEGTWCRWVDCDAERDKGAVFRPIEGSAVFWENLGKDGAGDVRTLHAGEPVVMGSKIGMNIWTRQAALGDDIRSGKP</sequence>
<dbReference type="PANTHER" id="PTHR10869">
    <property type="entry name" value="PROLYL 4-HYDROXYLASE ALPHA SUBUNIT"/>
    <property type="match status" value="1"/>
</dbReference>
<dbReference type="Proteomes" id="UP000008698">
    <property type="component" value="Unassembled WGS sequence"/>
</dbReference>
<dbReference type="GO" id="GO:0004656">
    <property type="term" value="F:procollagen-proline 4-dioxygenase activity"/>
    <property type="evidence" value="ECO:0007669"/>
    <property type="project" value="TreeGrafter"/>
</dbReference>
<name>C9SLM9_VERA1</name>
<gene>
    <name evidence="4" type="ORF">VDBG_05706</name>
</gene>
<dbReference type="PANTHER" id="PTHR10869:SF246">
    <property type="entry name" value="TRANSMEMBRANE PROLYL 4-HYDROXYLASE"/>
    <property type="match status" value="1"/>
</dbReference>
<evidence type="ECO:0000313" key="5">
    <source>
        <dbReference type="Proteomes" id="UP000008698"/>
    </source>
</evidence>
<feature type="signal peptide" evidence="3">
    <location>
        <begin position="1"/>
        <end position="22"/>
    </location>
</feature>
<dbReference type="HOGENOM" id="CLU_058132_0_0_1"/>
<organism evidence="5">
    <name type="scientific">Verticillium alfalfae (strain VaMs.102 / ATCC MYA-4576 / FGSC 10136)</name>
    <name type="common">Verticillium wilt of alfalfa</name>
    <name type="synonym">Verticillium albo-atrum</name>
    <dbReference type="NCBI Taxonomy" id="526221"/>
    <lineage>
        <taxon>Eukaryota</taxon>
        <taxon>Fungi</taxon>
        <taxon>Dikarya</taxon>
        <taxon>Ascomycota</taxon>
        <taxon>Pezizomycotina</taxon>
        <taxon>Sordariomycetes</taxon>
        <taxon>Hypocreomycetidae</taxon>
        <taxon>Glomerellales</taxon>
        <taxon>Plectosphaerellaceae</taxon>
        <taxon>Verticillium</taxon>
    </lineage>
</organism>
<keyword evidence="2" id="KW-0408">Iron</keyword>
<dbReference type="AlphaFoldDB" id="C9SLM9"/>
<dbReference type="OrthoDB" id="420380at2759"/>
<dbReference type="GO" id="GO:0046872">
    <property type="term" value="F:metal ion binding"/>
    <property type="evidence" value="ECO:0007669"/>
    <property type="project" value="UniProtKB-KW"/>
</dbReference>
<keyword evidence="3" id="KW-0732">Signal</keyword>
<reference evidence="5" key="1">
    <citation type="journal article" date="2011" name="PLoS Pathog.">
        <title>Comparative genomics yields insights into niche adaptation of plant vascular wilt pathogens.</title>
        <authorList>
            <person name="Klosterman S.J."/>
            <person name="Subbarao K.V."/>
            <person name="Kang S."/>
            <person name="Veronese P."/>
            <person name="Gold S.E."/>
            <person name="Thomma B.P.H.J."/>
            <person name="Chen Z."/>
            <person name="Henrissat B."/>
            <person name="Lee Y.-H."/>
            <person name="Park J."/>
            <person name="Garcia-Pedrajas M.D."/>
            <person name="Barbara D.J."/>
            <person name="Anchieta A."/>
            <person name="de Jonge R."/>
            <person name="Santhanam P."/>
            <person name="Maruthachalam K."/>
            <person name="Atallah Z."/>
            <person name="Amyotte S.G."/>
            <person name="Paz Z."/>
            <person name="Inderbitzin P."/>
            <person name="Hayes R.J."/>
            <person name="Heiman D.I."/>
            <person name="Young S."/>
            <person name="Zeng Q."/>
            <person name="Engels R."/>
            <person name="Galagan J."/>
            <person name="Cuomo C.A."/>
            <person name="Dobinson K.F."/>
            <person name="Ma L.-J."/>
        </authorList>
    </citation>
    <scope>NUCLEOTIDE SEQUENCE [LARGE SCALE GENOMIC DNA]</scope>
    <source>
        <strain evidence="5">VaMs.102 / ATCC MYA-4576 / FGSC 10136</strain>
    </source>
</reference>
<evidence type="ECO:0000256" key="3">
    <source>
        <dbReference type="SAM" id="SignalP"/>
    </source>
</evidence>
<dbReference type="EMBL" id="DS985219">
    <property type="protein sequence ID" value="EEY19597.1"/>
    <property type="molecule type" value="Genomic_DNA"/>
</dbReference>
<evidence type="ECO:0000313" key="4">
    <source>
        <dbReference type="EMBL" id="EEY19597.1"/>
    </source>
</evidence>
<dbReference type="RefSeq" id="XP_003004593.1">
    <property type="nucleotide sequence ID" value="XM_003004547.1"/>
</dbReference>
<evidence type="ECO:0000256" key="1">
    <source>
        <dbReference type="ARBA" id="ARBA00022723"/>
    </source>
</evidence>